<evidence type="ECO:0000313" key="2">
    <source>
        <dbReference type="Proteomes" id="UP000009286"/>
    </source>
</evidence>
<accession>G2KNQ1</accession>
<dbReference type="Proteomes" id="UP000009286">
    <property type="component" value="Chromosome"/>
</dbReference>
<dbReference type="STRING" id="856793.MICA_1988"/>
<gene>
    <name evidence="1" type="ordered locus">MICA_1988</name>
</gene>
<organism evidence="1 2">
    <name type="scientific">Micavibrio aeruginosavorus (strain ARL-13)</name>
    <dbReference type="NCBI Taxonomy" id="856793"/>
    <lineage>
        <taxon>Bacteria</taxon>
        <taxon>Pseudomonadati</taxon>
        <taxon>Bdellovibrionota</taxon>
        <taxon>Bdellovibrionia</taxon>
        <taxon>Bdellovibrionales</taxon>
        <taxon>Pseudobdellovibrionaceae</taxon>
        <taxon>Micavibrio</taxon>
    </lineage>
</organism>
<protein>
    <submittedName>
        <fullName evidence="1">Uncharacterized protein</fullName>
    </submittedName>
</protein>
<name>G2KNQ1_MICAA</name>
<keyword evidence="2" id="KW-1185">Reference proteome</keyword>
<dbReference type="EMBL" id="CP002382">
    <property type="protein sequence ID" value="AEP10296.1"/>
    <property type="molecule type" value="Genomic_DNA"/>
</dbReference>
<proteinExistence type="predicted"/>
<dbReference type="AlphaFoldDB" id="G2KNQ1"/>
<dbReference type="HOGENOM" id="CLU_2274094_0_0_5"/>
<reference evidence="1 2" key="1">
    <citation type="journal article" date="2011" name="BMC Genomics">
        <title>Genomic insights into an obligate epibiotic bacterial predator: Micavibrio aeruginosavorus ARL-13.</title>
        <authorList>
            <person name="Wang Z."/>
            <person name="Kadouri D."/>
            <person name="Wu M."/>
        </authorList>
    </citation>
    <scope>NUCLEOTIDE SEQUENCE [LARGE SCALE GENOMIC DNA]</scope>
    <source>
        <strain evidence="1 2">ARL-13</strain>
    </source>
</reference>
<evidence type="ECO:0000313" key="1">
    <source>
        <dbReference type="EMBL" id="AEP10296.1"/>
    </source>
</evidence>
<dbReference type="KEGG" id="mai:MICA_1988"/>
<sequence length="102" mass="10952">MLVGINMINSTRPTSGSYNPLGFPAEQSKQMCIDAITASVHNPSTLNIHRVSGYGSNVSGNGTRRITQTFSAKNAFGLKKTFDAYCEISPEGKLTINIVEQG</sequence>